<dbReference type="SUPFAM" id="SSF53098">
    <property type="entry name" value="Ribonuclease H-like"/>
    <property type="match status" value="1"/>
</dbReference>
<dbReference type="GO" id="GO:0006298">
    <property type="term" value="P:mismatch repair"/>
    <property type="evidence" value="ECO:0007669"/>
    <property type="project" value="TreeGrafter"/>
</dbReference>
<feature type="binding site" evidence="12">
    <location>
        <position position="122"/>
    </location>
    <ligand>
        <name>a divalent metal cation</name>
        <dbReference type="ChEBI" id="CHEBI:60240"/>
    </ligand>
</feature>
<comment type="caution">
    <text evidence="15">The sequence shown here is derived from an EMBL/GenBank/DDBJ whole genome shotgun (WGS) entry which is preliminary data.</text>
</comment>
<evidence type="ECO:0000256" key="3">
    <source>
        <dbReference type="ARBA" id="ARBA00004065"/>
    </source>
</evidence>
<evidence type="ECO:0000256" key="6">
    <source>
        <dbReference type="ARBA" id="ARBA00022490"/>
    </source>
</evidence>
<accession>A0A955KWX7</accession>
<dbReference type="InterPro" id="IPR001352">
    <property type="entry name" value="RNase_HII/HIII"/>
</dbReference>
<dbReference type="NCBIfam" id="NF000595">
    <property type="entry name" value="PRK00015.1-3"/>
    <property type="match status" value="1"/>
</dbReference>
<keyword evidence="6" id="KW-0963">Cytoplasm</keyword>
<name>A0A955KWX7_9BACT</name>
<evidence type="ECO:0000256" key="8">
    <source>
        <dbReference type="ARBA" id="ARBA00022723"/>
    </source>
</evidence>
<evidence type="ECO:0000256" key="9">
    <source>
        <dbReference type="ARBA" id="ARBA00022759"/>
    </source>
</evidence>
<dbReference type="GO" id="GO:0032299">
    <property type="term" value="C:ribonuclease H2 complex"/>
    <property type="evidence" value="ECO:0007669"/>
    <property type="project" value="TreeGrafter"/>
</dbReference>
<dbReference type="AlphaFoldDB" id="A0A955KWX7"/>
<organism evidence="15 16">
    <name type="scientific">Candidatus Dojkabacteria bacterium</name>
    <dbReference type="NCBI Taxonomy" id="2099670"/>
    <lineage>
        <taxon>Bacteria</taxon>
        <taxon>Candidatus Dojkabacteria</taxon>
    </lineage>
</organism>
<keyword evidence="10 12" id="KW-0378">Hydrolase</keyword>
<evidence type="ECO:0000256" key="4">
    <source>
        <dbReference type="ARBA" id="ARBA00004496"/>
    </source>
</evidence>
<dbReference type="EC" id="3.1.26.4" evidence="13"/>
<dbReference type="GO" id="GO:0043137">
    <property type="term" value="P:DNA replication, removal of RNA primer"/>
    <property type="evidence" value="ECO:0007669"/>
    <property type="project" value="TreeGrafter"/>
</dbReference>
<dbReference type="EMBL" id="JAGQLN010000004">
    <property type="protein sequence ID" value="MCA9376579.1"/>
    <property type="molecule type" value="Genomic_DNA"/>
</dbReference>
<feature type="domain" description="RNase H type-2" evidence="14">
    <location>
        <begin position="18"/>
        <end position="214"/>
    </location>
</feature>
<comment type="cofactor">
    <cofactor evidence="12">
        <name>Mn(2+)</name>
        <dbReference type="ChEBI" id="CHEBI:29035"/>
    </cofactor>
    <cofactor evidence="12">
        <name>Mg(2+)</name>
        <dbReference type="ChEBI" id="CHEBI:18420"/>
    </cofactor>
    <text evidence="12">Manganese or magnesium. Binds 1 divalent metal ion per monomer in the absence of substrate. May bind a second metal ion after substrate binding.</text>
</comment>
<comment type="cofactor">
    <cofactor evidence="2">
        <name>Mg(2+)</name>
        <dbReference type="ChEBI" id="CHEBI:18420"/>
    </cofactor>
</comment>
<evidence type="ECO:0000256" key="1">
    <source>
        <dbReference type="ARBA" id="ARBA00000077"/>
    </source>
</evidence>
<comment type="catalytic activity">
    <reaction evidence="1 12 13">
        <text>Endonucleolytic cleavage to 5'-phosphomonoester.</text>
        <dbReference type="EC" id="3.1.26.4"/>
    </reaction>
</comment>
<keyword evidence="7 12" id="KW-0540">Nuclease</keyword>
<keyword evidence="9 12" id="KW-0255">Endonuclease</keyword>
<evidence type="ECO:0000313" key="16">
    <source>
        <dbReference type="Proteomes" id="UP000741282"/>
    </source>
</evidence>
<dbReference type="CDD" id="cd07182">
    <property type="entry name" value="RNase_HII_bacteria_HII_like"/>
    <property type="match status" value="1"/>
</dbReference>
<feature type="binding site" evidence="12">
    <location>
        <position position="25"/>
    </location>
    <ligand>
        <name>a divalent metal cation</name>
        <dbReference type="ChEBI" id="CHEBI:60240"/>
    </ligand>
</feature>
<gene>
    <name evidence="15" type="ORF">KC685_01515</name>
</gene>
<dbReference type="Gene3D" id="3.30.420.10">
    <property type="entry name" value="Ribonuclease H-like superfamily/Ribonuclease H"/>
    <property type="match status" value="1"/>
</dbReference>
<evidence type="ECO:0000259" key="14">
    <source>
        <dbReference type="PROSITE" id="PS51975"/>
    </source>
</evidence>
<reference evidence="15" key="2">
    <citation type="journal article" date="2021" name="Microbiome">
        <title>Successional dynamics and alternative stable states in a saline activated sludge microbial community over 9 years.</title>
        <authorList>
            <person name="Wang Y."/>
            <person name="Ye J."/>
            <person name="Ju F."/>
            <person name="Liu L."/>
            <person name="Boyd J.A."/>
            <person name="Deng Y."/>
            <person name="Parks D.H."/>
            <person name="Jiang X."/>
            <person name="Yin X."/>
            <person name="Woodcroft B.J."/>
            <person name="Tyson G.W."/>
            <person name="Hugenholtz P."/>
            <person name="Polz M.F."/>
            <person name="Zhang T."/>
        </authorList>
    </citation>
    <scope>NUCLEOTIDE SEQUENCE</scope>
    <source>
        <strain evidence="15">HKST-UBA17</strain>
    </source>
</reference>
<evidence type="ECO:0000256" key="7">
    <source>
        <dbReference type="ARBA" id="ARBA00022722"/>
    </source>
</evidence>
<dbReference type="GO" id="GO:0003723">
    <property type="term" value="F:RNA binding"/>
    <property type="evidence" value="ECO:0007669"/>
    <property type="project" value="UniProtKB-UniRule"/>
</dbReference>
<evidence type="ECO:0000256" key="13">
    <source>
        <dbReference type="RuleBase" id="RU003515"/>
    </source>
</evidence>
<dbReference type="GO" id="GO:0005737">
    <property type="term" value="C:cytoplasm"/>
    <property type="evidence" value="ECO:0007669"/>
    <property type="project" value="UniProtKB-SubCell"/>
</dbReference>
<dbReference type="Pfam" id="PF01351">
    <property type="entry name" value="RNase_HII"/>
    <property type="match status" value="1"/>
</dbReference>
<dbReference type="Proteomes" id="UP000741282">
    <property type="component" value="Unassembled WGS sequence"/>
</dbReference>
<reference evidence="15" key="1">
    <citation type="submission" date="2020-04" db="EMBL/GenBank/DDBJ databases">
        <authorList>
            <person name="Zhang T."/>
        </authorList>
    </citation>
    <scope>NUCLEOTIDE SEQUENCE</scope>
    <source>
        <strain evidence="15">HKST-UBA17</strain>
    </source>
</reference>
<evidence type="ECO:0000256" key="2">
    <source>
        <dbReference type="ARBA" id="ARBA00001946"/>
    </source>
</evidence>
<comment type="function">
    <text evidence="3 13">Endonuclease that specifically degrades the RNA of RNA-DNA hybrids.</text>
</comment>
<dbReference type="InterPro" id="IPR012337">
    <property type="entry name" value="RNaseH-like_sf"/>
</dbReference>
<evidence type="ECO:0000313" key="15">
    <source>
        <dbReference type="EMBL" id="MCA9376579.1"/>
    </source>
</evidence>
<dbReference type="GO" id="GO:0046872">
    <property type="term" value="F:metal ion binding"/>
    <property type="evidence" value="ECO:0007669"/>
    <property type="project" value="UniProtKB-KW"/>
</dbReference>
<proteinExistence type="inferred from homology"/>
<comment type="subcellular location">
    <subcellularLocation>
        <location evidence="4">Cytoplasm</location>
    </subcellularLocation>
</comment>
<evidence type="ECO:0000256" key="5">
    <source>
        <dbReference type="ARBA" id="ARBA00007383"/>
    </source>
</evidence>
<comment type="similarity">
    <text evidence="5 13">Belongs to the RNase HII family.</text>
</comment>
<protein>
    <recommendedName>
        <fullName evidence="13">Ribonuclease</fullName>
        <ecNumber evidence="13">3.1.26.4</ecNumber>
    </recommendedName>
</protein>
<dbReference type="PROSITE" id="PS51975">
    <property type="entry name" value="RNASE_H_2"/>
    <property type="match status" value="1"/>
</dbReference>
<keyword evidence="11" id="KW-0464">Manganese</keyword>
<dbReference type="InterPro" id="IPR036397">
    <property type="entry name" value="RNaseH_sf"/>
</dbReference>
<dbReference type="InterPro" id="IPR024567">
    <property type="entry name" value="RNase_HII/HIII_dom"/>
</dbReference>
<dbReference type="PANTHER" id="PTHR10954">
    <property type="entry name" value="RIBONUCLEASE H2 SUBUNIT A"/>
    <property type="match status" value="1"/>
</dbReference>
<dbReference type="GO" id="GO:0004523">
    <property type="term" value="F:RNA-DNA hybrid ribonuclease activity"/>
    <property type="evidence" value="ECO:0007669"/>
    <property type="project" value="UniProtKB-UniRule"/>
</dbReference>
<keyword evidence="8 12" id="KW-0479">Metal-binding</keyword>
<evidence type="ECO:0000256" key="11">
    <source>
        <dbReference type="ARBA" id="ARBA00023211"/>
    </source>
</evidence>
<dbReference type="InterPro" id="IPR022898">
    <property type="entry name" value="RNase_HII"/>
</dbReference>
<feature type="binding site" evidence="12">
    <location>
        <position position="24"/>
    </location>
    <ligand>
        <name>a divalent metal cation</name>
        <dbReference type="ChEBI" id="CHEBI:60240"/>
    </ligand>
</feature>
<evidence type="ECO:0000256" key="10">
    <source>
        <dbReference type="ARBA" id="ARBA00022801"/>
    </source>
</evidence>
<sequence length="215" mass="24231">MINTDIQLEKKLWDEGFKYIVGLDEAGRGPWAGPVVAGAVLVLQDHIPDIAVTDSKKMTEARRLIAYEKIINSSYHKWGVGVVEPSVIDTLGINAAIRIAMESAVKGIETEINKLVEYLLIDGQNVQSIPLYKQYKVNKGDGLHYSIAAASIIAKVTRDRIMEEYTQKYPEFRFDKHKGYGTKQHQEELKQHGVTAIHRKTYAPISDILKHQDSQ</sequence>
<evidence type="ECO:0000256" key="12">
    <source>
        <dbReference type="PROSITE-ProRule" id="PRU01319"/>
    </source>
</evidence>
<dbReference type="PANTHER" id="PTHR10954:SF18">
    <property type="entry name" value="RIBONUCLEASE HII"/>
    <property type="match status" value="1"/>
</dbReference>